<keyword evidence="1 2" id="KW-0808">Transferase</keyword>
<gene>
    <name evidence="2" type="ORF">NJQ99_02810</name>
</gene>
<reference evidence="2" key="1">
    <citation type="submission" date="2022-06" db="EMBL/GenBank/DDBJ databases">
        <title>Isolation and Genomics of Futiania mangrovii gen. nov., sp. nov., a Rare and Metabolically-versatile member in the Class Alphaproteobacteria.</title>
        <authorList>
            <person name="Liu L."/>
            <person name="Huang W.-C."/>
            <person name="Pan J."/>
            <person name="Li J."/>
            <person name="Huang Y."/>
            <person name="Du H."/>
            <person name="Liu Y."/>
            <person name="Li M."/>
        </authorList>
    </citation>
    <scope>NUCLEOTIDE SEQUENCE</scope>
    <source>
        <strain evidence="2">FT118</strain>
    </source>
</reference>
<organism evidence="2 3">
    <name type="scientific">Futiania mangrovi</name>
    <dbReference type="NCBI Taxonomy" id="2959716"/>
    <lineage>
        <taxon>Bacteria</taxon>
        <taxon>Pseudomonadati</taxon>
        <taxon>Pseudomonadota</taxon>
        <taxon>Alphaproteobacteria</taxon>
        <taxon>Futianiales</taxon>
        <taxon>Futianiaceae</taxon>
        <taxon>Futiania</taxon>
    </lineage>
</organism>
<dbReference type="InterPro" id="IPR023606">
    <property type="entry name" value="CoA-Trfase_III_dom_1_sf"/>
</dbReference>
<comment type="caution">
    <text evidence="2">The sequence shown here is derived from an EMBL/GenBank/DDBJ whole genome shotgun (WGS) entry which is preliminary data.</text>
</comment>
<dbReference type="Gene3D" id="3.30.1540.10">
    <property type="entry name" value="formyl-coa transferase, domain 3"/>
    <property type="match status" value="1"/>
</dbReference>
<dbReference type="Gene3D" id="3.40.50.10540">
    <property type="entry name" value="Crotonobetainyl-coa:carnitine coa-transferase, domain 1"/>
    <property type="match status" value="1"/>
</dbReference>
<dbReference type="Proteomes" id="UP001055804">
    <property type="component" value="Unassembled WGS sequence"/>
</dbReference>
<dbReference type="EMBL" id="JAMZFT010000001">
    <property type="protein sequence ID" value="MCP1335330.1"/>
    <property type="molecule type" value="Genomic_DNA"/>
</dbReference>
<evidence type="ECO:0000313" key="3">
    <source>
        <dbReference type="Proteomes" id="UP001055804"/>
    </source>
</evidence>
<dbReference type="PANTHER" id="PTHR48207:SF3">
    <property type="entry name" value="SUCCINATE--HYDROXYMETHYLGLUTARATE COA-TRANSFERASE"/>
    <property type="match status" value="1"/>
</dbReference>
<sequence>MKPLKGMTVLDLSKVIAGPLCGQYLGDLGADVIKVEPVGVGDDTRTWAPQEKGVSALFLSFNHNKRSVAVDLKSEEGRKIVHDIARKADIVLQGFGSGTAKKLGVDYETLKALNPTIIYCEISGYGRDGPLGTRPGYDAMLQAFSGLISTMGEEGEPYMRASFSPVDLATGSHALSGILAAVIERGRTGKGTYLEVSLLDSSMMLMSYLAQNYWRSGKLPKRMGTAHPALAPYQTFDASDGALLIGCGNDAQWRRMCVLMGRPELATDPDFATNEARVRNFDRTVAAVAEKIAEKPVAHWLEVLAEAKLPCAPIHTVAQALEHPQVAARKLLVETEHPVLGHIKNVGYPVRFEGEARAAERTPPLLGQHTEEVLRELGYDDEAIAALATSGRIGTGDAA</sequence>
<accession>A0A9J6PGV6</accession>
<evidence type="ECO:0000313" key="2">
    <source>
        <dbReference type="EMBL" id="MCP1335330.1"/>
    </source>
</evidence>
<dbReference type="GO" id="GO:0008410">
    <property type="term" value="F:CoA-transferase activity"/>
    <property type="evidence" value="ECO:0007669"/>
    <property type="project" value="TreeGrafter"/>
</dbReference>
<dbReference type="Pfam" id="PF02515">
    <property type="entry name" value="CoA_transf_3"/>
    <property type="match status" value="1"/>
</dbReference>
<dbReference type="InterPro" id="IPR050483">
    <property type="entry name" value="CoA-transferase_III_domain"/>
</dbReference>
<dbReference type="AlphaFoldDB" id="A0A9J6PGV6"/>
<dbReference type="PANTHER" id="PTHR48207">
    <property type="entry name" value="SUCCINATE--HYDROXYMETHYLGLUTARATE COA-TRANSFERASE"/>
    <property type="match status" value="1"/>
</dbReference>
<dbReference type="InterPro" id="IPR003673">
    <property type="entry name" value="CoA-Trfase_fam_III"/>
</dbReference>
<evidence type="ECO:0000256" key="1">
    <source>
        <dbReference type="ARBA" id="ARBA00022679"/>
    </source>
</evidence>
<name>A0A9J6PGV6_9PROT</name>
<protein>
    <submittedName>
        <fullName evidence="2">CoA transferase</fullName>
    </submittedName>
</protein>
<dbReference type="InterPro" id="IPR044855">
    <property type="entry name" value="CoA-Trfase_III_dom3_sf"/>
</dbReference>
<dbReference type="RefSeq" id="WP_269331277.1">
    <property type="nucleotide sequence ID" value="NZ_JAMZFT010000001.1"/>
</dbReference>
<dbReference type="SUPFAM" id="SSF89796">
    <property type="entry name" value="CoA-transferase family III (CaiB/BaiF)"/>
    <property type="match status" value="1"/>
</dbReference>
<keyword evidence="3" id="KW-1185">Reference proteome</keyword>
<proteinExistence type="predicted"/>